<dbReference type="EMBL" id="GGEC01074277">
    <property type="protein sequence ID" value="MBX54761.1"/>
    <property type="molecule type" value="Transcribed_RNA"/>
</dbReference>
<protein>
    <submittedName>
        <fullName evidence="1">Uncharacterized protein</fullName>
    </submittedName>
</protein>
<sequence>MSISSFSSTYATRRDGYLVIKSSMSFAWGSPAIFCE</sequence>
<evidence type="ECO:0000313" key="1">
    <source>
        <dbReference type="EMBL" id="MBX54761.1"/>
    </source>
</evidence>
<accession>A0A2P2PJD1</accession>
<organism evidence="1">
    <name type="scientific">Rhizophora mucronata</name>
    <name type="common">Asiatic mangrove</name>
    <dbReference type="NCBI Taxonomy" id="61149"/>
    <lineage>
        <taxon>Eukaryota</taxon>
        <taxon>Viridiplantae</taxon>
        <taxon>Streptophyta</taxon>
        <taxon>Embryophyta</taxon>
        <taxon>Tracheophyta</taxon>
        <taxon>Spermatophyta</taxon>
        <taxon>Magnoliopsida</taxon>
        <taxon>eudicotyledons</taxon>
        <taxon>Gunneridae</taxon>
        <taxon>Pentapetalae</taxon>
        <taxon>rosids</taxon>
        <taxon>fabids</taxon>
        <taxon>Malpighiales</taxon>
        <taxon>Rhizophoraceae</taxon>
        <taxon>Rhizophora</taxon>
    </lineage>
</organism>
<proteinExistence type="predicted"/>
<reference evidence="1" key="1">
    <citation type="submission" date="2018-02" db="EMBL/GenBank/DDBJ databases">
        <title>Rhizophora mucronata_Transcriptome.</title>
        <authorList>
            <person name="Meera S.P."/>
            <person name="Sreeshan A."/>
            <person name="Augustine A."/>
        </authorList>
    </citation>
    <scope>NUCLEOTIDE SEQUENCE</scope>
    <source>
        <tissue evidence="1">Leaf</tissue>
    </source>
</reference>
<name>A0A2P2PJD1_RHIMU</name>
<dbReference type="AlphaFoldDB" id="A0A2P2PJD1"/>